<keyword evidence="2" id="KW-0472">Membrane</keyword>
<evidence type="ECO:0000313" key="5">
    <source>
        <dbReference type="Proteomes" id="UP000056109"/>
    </source>
</evidence>
<dbReference type="PANTHER" id="PTHR33741">
    <property type="entry name" value="TRANSMEMBRANE PROTEIN DDB_G0269096-RELATED"/>
    <property type="match status" value="1"/>
</dbReference>
<dbReference type="AlphaFoldDB" id="A0A0U5EUM0"/>
<accession>A0A0U5EUM0</accession>
<dbReference type="Pfam" id="PF04982">
    <property type="entry name" value="TM_HPP"/>
    <property type="match status" value="1"/>
</dbReference>
<dbReference type="PATRIC" id="fig|446692.3.peg.1206"/>
<evidence type="ECO:0000256" key="2">
    <source>
        <dbReference type="SAM" id="Phobius"/>
    </source>
</evidence>
<feature type="transmembrane region" description="Helical" evidence="2">
    <location>
        <begin position="104"/>
        <end position="121"/>
    </location>
</feature>
<reference evidence="5" key="1">
    <citation type="submission" date="2014-09" db="EMBL/GenBank/DDBJ databases">
        <authorList>
            <person name="Illeghems K.G."/>
        </authorList>
    </citation>
    <scope>NUCLEOTIDE SEQUENCE [LARGE SCALE GENOMIC DNA]</scope>
    <source>
        <strain evidence="5">108B</strain>
    </source>
</reference>
<dbReference type="PANTHER" id="PTHR33741:SF5">
    <property type="entry name" value="TRANSMEMBRANE PROTEIN DDB_G0269096-RELATED"/>
    <property type="match status" value="1"/>
</dbReference>
<evidence type="ECO:0000313" key="4">
    <source>
        <dbReference type="EMBL" id="CEF40576.1"/>
    </source>
</evidence>
<feature type="region of interest" description="Disordered" evidence="1">
    <location>
        <begin position="1"/>
        <end position="51"/>
    </location>
</feature>
<dbReference type="EMBL" id="LN606600">
    <property type="protein sequence ID" value="CEF40576.1"/>
    <property type="molecule type" value="Genomic_DNA"/>
</dbReference>
<dbReference type="InterPro" id="IPR007065">
    <property type="entry name" value="HPP"/>
</dbReference>
<evidence type="ECO:0000259" key="3">
    <source>
        <dbReference type="Pfam" id="PF04982"/>
    </source>
</evidence>
<dbReference type="Proteomes" id="UP000056109">
    <property type="component" value="Chromosome I"/>
</dbReference>
<organism evidence="4 5">
    <name type="scientific">Acetobacter senegalensis</name>
    <dbReference type="NCBI Taxonomy" id="446692"/>
    <lineage>
        <taxon>Bacteria</taxon>
        <taxon>Pseudomonadati</taxon>
        <taxon>Pseudomonadota</taxon>
        <taxon>Alphaproteobacteria</taxon>
        <taxon>Acetobacterales</taxon>
        <taxon>Acetobacteraceae</taxon>
        <taxon>Acetobacter</taxon>
    </lineage>
</organism>
<feature type="compositionally biased region" description="Polar residues" evidence="1">
    <location>
        <begin position="40"/>
        <end position="51"/>
    </location>
</feature>
<feature type="transmembrane region" description="Helical" evidence="2">
    <location>
        <begin position="127"/>
        <end position="146"/>
    </location>
</feature>
<dbReference type="KEGG" id="asz:ASN_1206"/>
<evidence type="ECO:0000256" key="1">
    <source>
        <dbReference type="SAM" id="MobiDB-lite"/>
    </source>
</evidence>
<keyword evidence="5" id="KW-1185">Reference proteome</keyword>
<proteinExistence type="predicted"/>
<dbReference type="InterPro" id="IPR058581">
    <property type="entry name" value="TM_HPP"/>
</dbReference>
<keyword evidence="2" id="KW-0812">Transmembrane</keyword>
<feature type="transmembrane region" description="Helical" evidence="2">
    <location>
        <begin position="220"/>
        <end position="245"/>
    </location>
</feature>
<feature type="domain" description="HPP transmembrane region" evidence="3">
    <location>
        <begin position="105"/>
        <end position="254"/>
    </location>
</feature>
<name>A0A0U5EUM0_9PROT</name>
<protein>
    <recommendedName>
        <fullName evidence="3">HPP transmembrane region domain-containing protein</fullName>
    </recommendedName>
</protein>
<keyword evidence="2" id="KW-1133">Transmembrane helix</keyword>
<feature type="transmembrane region" description="Helical" evidence="2">
    <location>
        <begin position="181"/>
        <end position="199"/>
    </location>
</feature>
<gene>
    <name evidence="4" type="ORF">ASN_1206</name>
</gene>
<sequence length="316" mass="32914">MEASHTLQKRETEPNPFIRPPSSTSAPRGERPFPRHQPVFQHSSLDTPEQTCQKKSCPQKVILKPLQKTLQLLSALPADLSSMKKHVSFLPSGMTLIRPKPSPVLIGLGGVCGILTSMLVTGCVTPASLPALVAPIGASSVLVFALPASPLASPRAVIGGNMISAMVGVLVSLVVSNPMPAAGLAVGLAILVMSLTRTLHPPGGAAALTSVLMHPSSAGLGAAFLFPIVPVGLNSVLLVGVGVAFHHLTGHTYPHQALPAPPQKTGVQREDILAALSKTDEAFDIEVDDLERLLVLAESHAHQRQAPPPRPAAAAQ</sequence>